<feature type="transmembrane region" description="Helical" evidence="1">
    <location>
        <begin position="180"/>
        <end position="197"/>
    </location>
</feature>
<dbReference type="OrthoDB" id="822156at2"/>
<dbReference type="RefSeq" id="WP_106140780.1">
    <property type="nucleotide sequence ID" value="NZ_PVTE01000040.1"/>
</dbReference>
<feature type="transmembrane region" description="Helical" evidence="1">
    <location>
        <begin position="209"/>
        <end position="233"/>
    </location>
</feature>
<name>A0A2T0RSK6_9BACT</name>
<feature type="transmembrane region" description="Helical" evidence="1">
    <location>
        <begin position="52"/>
        <end position="70"/>
    </location>
</feature>
<comment type="caution">
    <text evidence="2">The sequence shown here is derived from an EMBL/GenBank/DDBJ whole genome shotgun (WGS) entry which is preliminary data.</text>
</comment>
<feature type="transmembrane region" description="Helical" evidence="1">
    <location>
        <begin position="20"/>
        <end position="40"/>
    </location>
</feature>
<evidence type="ECO:0000313" key="2">
    <source>
        <dbReference type="EMBL" id="PRY24122.1"/>
    </source>
</evidence>
<evidence type="ECO:0000313" key="3">
    <source>
        <dbReference type="Proteomes" id="UP000238375"/>
    </source>
</evidence>
<dbReference type="EMBL" id="PVTE01000040">
    <property type="protein sequence ID" value="PRY24122.1"/>
    <property type="molecule type" value="Genomic_DNA"/>
</dbReference>
<organism evidence="2 3">
    <name type="scientific">Spirosoma oryzae</name>
    <dbReference type="NCBI Taxonomy" id="1469603"/>
    <lineage>
        <taxon>Bacteria</taxon>
        <taxon>Pseudomonadati</taxon>
        <taxon>Bacteroidota</taxon>
        <taxon>Cytophagia</taxon>
        <taxon>Cytophagales</taxon>
        <taxon>Cytophagaceae</taxon>
        <taxon>Spirosoma</taxon>
    </lineage>
</organism>
<feature type="transmembrane region" description="Helical" evidence="1">
    <location>
        <begin position="82"/>
        <end position="106"/>
    </location>
</feature>
<sequence length="243" mass="27770">MEQTTLSPAANRRAMLYPNAPWYFALAVVVTWVGFSQSYFARLRETDVYHHLHGAFVGTWTVLLIVQPILYRQKKIQLHRRLGWAGTIMLVPGILLGGAKMMQMMIQGQATYPPGTVYQLSFIDATSLILFPLFLGLSLRYGRRLPLHARYMACTMLVVLPPAIGRLLFFIPWFDSFNKALNGSFVVVDCILLILIADDKRNHGRIWQAYPLALLLFGLLHIAMNYAGSWQWWHVLMDRFAGL</sequence>
<dbReference type="Proteomes" id="UP000238375">
    <property type="component" value="Unassembled WGS sequence"/>
</dbReference>
<keyword evidence="1" id="KW-0472">Membrane</keyword>
<feature type="transmembrane region" description="Helical" evidence="1">
    <location>
        <begin position="151"/>
        <end position="174"/>
    </location>
</feature>
<reference evidence="2 3" key="1">
    <citation type="submission" date="2018-03" db="EMBL/GenBank/DDBJ databases">
        <title>Genomic Encyclopedia of Archaeal and Bacterial Type Strains, Phase II (KMG-II): from individual species to whole genera.</title>
        <authorList>
            <person name="Goeker M."/>
        </authorList>
    </citation>
    <scope>NUCLEOTIDE SEQUENCE [LARGE SCALE GENOMIC DNA]</scope>
    <source>
        <strain evidence="2 3">DSM 28354</strain>
    </source>
</reference>
<accession>A0A2T0RSK6</accession>
<keyword evidence="1" id="KW-1133">Transmembrane helix</keyword>
<evidence type="ECO:0000256" key="1">
    <source>
        <dbReference type="SAM" id="Phobius"/>
    </source>
</evidence>
<dbReference type="AlphaFoldDB" id="A0A2T0RSK6"/>
<protein>
    <submittedName>
        <fullName evidence="2">Uncharacterized protein</fullName>
    </submittedName>
</protein>
<proteinExistence type="predicted"/>
<keyword evidence="1" id="KW-0812">Transmembrane</keyword>
<feature type="transmembrane region" description="Helical" evidence="1">
    <location>
        <begin position="118"/>
        <end position="139"/>
    </location>
</feature>
<gene>
    <name evidence="2" type="ORF">CLV58_14021</name>
</gene>
<keyword evidence="3" id="KW-1185">Reference proteome</keyword>